<dbReference type="EMBL" id="BLAL01000278">
    <property type="protein sequence ID" value="GES99220.1"/>
    <property type="molecule type" value="Genomic_DNA"/>
</dbReference>
<dbReference type="OrthoDB" id="346907at2759"/>
<accession>A0A8H3M711</accession>
<protein>
    <submittedName>
        <fullName evidence="1">Kinase-like domain-containing protein</fullName>
    </submittedName>
</protein>
<dbReference type="AlphaFoldDB" id="A0A8H3M711"/>
<gene>
    <name evidence="1" type="ORF">RCL2_002573000</name>
</gene>
<dbReference type="Proteomes" id="UP000615446">
    <property type="component" value="Unassembled WGS sequence"/>
</dbReference>
<proteinExistence type="predicted"/>
<dbReference type="GO" id="GO:0016301">
    <property type="term" value="F:kinase activity"/>
    <property type="evidence" value="ECO:0007669"/>
    <property type="project" value="UniProtKB-KW"/>
</dbReference>
<dbReference type="Gene3D" id="1.10.10.1010">
    <property type="entry name" value="Intein homing endonuclease, domain IV"/>
    <property type="match status" value="1"/>
</dbReference>
<name>A0A8H3M711_9GLOM</name>
<keyword evidence="1" id="KW-0418">Kinase</keyword>
<comment type="caution">
    <text evidence="1">The sequence shown here is derived from an EMBL/GenBank/DDBJ whole genome shotgun (WGS) entry which is preliminary data.</text>
</comment>
<reference evidence="1" key="1">
    <citation type="submission" date="2019-10" db="EMBL/GenBank/DDBJ databases">
        <title>Conservation and host-specific expression of non-tandemly repeated heterogenous ribosome RNA gene in arbuscular mycorrhizal fungi.</title>
        <authorList>
            <person name="Maeda T."/>
            <person name="Kobayashi Y."/>
            <person name="Nakagawa T."/>
            <person name="Ezawa T."/>
            <person name="Yamaguchi K."/>
            <person name="Bino T."/>
            <person name="Nishimoto Y."/>
            <person name="Shigenobu S."/>
            <person name="Kawaguchi M."/>
        </authorList>
    </citation>
    <scope>NUCLEOTIDE SEQUENCE</scope>
    <source>
        <strain evidence="1">HR1</strain>
    </source>
</reference>
<organism evidence="1 2">
    <name type="scientific">Rhizophagus clarus</name>
    <dbReference type="NCBI Taxonomy" id="94130"/>
    <lineage>
        <taxon>Eukaryota</taxon>
        <taxon>Fungi</taxon>
        <taxon>Fungi incertae sedis</taxon>
        <taxon>Mucoromycota</taxon>
        <taxon>Glomeromycotina</taxon>
        <taxon>Glomeromycetes</taxon>
        <taxon>Glomerales</taxon>
        <taxon>Glomeraceae</taxon>
        <taxon>Rhizophagus</taxon>
    </lineage>
</organism>
<evidence type="ECO:0000313" key="2">
    <source>
        <dbReference type="Proteomes" id="UP000615446"/>
    </source>
</evidence>
<evidence type="ECO:0000313" key="1">
    <source>
        <dbReference type="EMBL" id="GES99220.1"/>
    </source>
</evidence>
<keyword evidence="1" id="KW-0808">Transferase</keyword>
<sequence>MNVIEGEVNKINFMNSYEYSNDNLGIYEKKILYYHYGLCSKCNQPNTVQMKNGAKNANPKDSNKNLLDARNYDELLEWIPYTRLRNIHFLAQGGFSTVYKGIWLDGLIDHWDYEKQDWKREVDEFDENCYKYANANSSEIKNPLKISEKYGHPIVLKSLNDSSNINENF</sequence>